<keyword evidence="3" id="KW-0547">Nucleotide-binding</keyword>
<proteinExistence type="inferred from homology"/>
<feature type="region of interest" description="Disordered" evidence="8">
    <location>
        <begin position="372"/>
        <end position="395"/>
    </location>
</feature>
<dbReference type="InterPro" id="IPR050401">
    <property type="entry name" value="Cyclic_nucleotide_synthase"/>
</dbReference>
<reference evidence="10 11" key="1">
    <citation type="journal article" date="2007" name="Science">
        <title>The Chlamydomonas genome reveals the evolution of key animal and plant functions.</title>
        <authorList>
            <person name="Merchant S.S."/>
            <person name="Prochnik S.E."/>
            <person name="Vallon O."/>
            <person name="Harris E.H."/>
            <person name="Karpowicz S.J."/>
            <person name="Witman G.B."/>
            <person name="Terry A."/>
            <person name="Salamov A."/>
            <person name="Fritz-Laylin L.K."/>
            <person name="Marechal-Drouard L."/>
            <person name="Marshall W.F."/>
            <person name="Qu L.H."/>
            <person name="Nelson D.R."/>
            <person name="Sanderfoot A.A."/>
            <person name="Spalding M.H."/>
            <person name="Kapitonov V.V."/>
            <person name="Ren Q."/>
            <person name="Ferris P."/>
            <person name="Lindquist E."/>
            <person name="Shapiro H."/>
            <person name="Lucas S.M."/>
            <person name="Grimwood J."/>
            <person name="Schmutz J."/>
            <person name="Cardol P."/>
            <person name="Cerutti H."/>
            <person name="Chanfreau G."/>
            <person name="Chen C.L."/>
            <person name="Cognat V."/>
            <person name="Croft M.T."/>
            <person name="Dent R."/>
            <person name="Dutcher S."/>
            <person name="Fernandez E."/>
            <person name="Fukuzawa H."/>
            <person name="Gonzalez-Ballester D."/>
            <person name="Gonzalez-Halphen D."/>
            <person name="Hallmann A."/>
            <person name="Hanikenne M."/>
            <person name="Hippler M."/>
            <person name="Inwood W."/>
            <person name="Jabbari K."/>
            <person name="Kalanon M."/>
            <person name="Kuras R."/>
            <person name="Lefebvre P.A."/>
            <person name="Lemaire S.D."/>
            <person name="Lobanov A.V."/>
            <person name="Lohr M."/>
            <person name="Manuell A."/>
            <person name="Meier I."/>
            <person name="Mets L."/>
            <person name="Mittag M."/>
            <person name="Mittelmeier T."/>
            <person name="Moroney J.V."/>
            <person name="Moseley J."/>
            <person name="Napoli C."/>
            <person name="Nedelcu A.M."/>
            <person name="Niyogi K."/>
            <person name="Novoselov S.V."/>
            <person name="Paulsen I.T."/>
            <person name="Pazour G."/>
            <person name="Purton S."/>
            <person name="Ral J.P."/>
            <person name="Riano-Pachon D.M."/>
            <person name="Riekhof W."/>
            <person name="Rymarquis L."/>
            <person name="Schroda M."/>
            <person name="Stern D."/>
            <person name="Umen J."/>
            <person name="Willows R."/>
            <person name="Wilson N."/>
            <person name="Zimmer S.L."/>
            <person name="Allmer J."/>
            <person name="Balk J."/>
            <person name="Bisova K."/>
            <person name="Chen C.J."/>
            <person name="Elias M."/>
            <person name="Gendler K."/>
            <person name="Hauser C."/>
            <person name="Lamb M.R."/>
            <person name="Ledford H."/>
            <person name="Long J.C."/>
            <person name="Minagawa J."/>
            <person name="Page M.D."/>
            <person name="Pan J."/>
            <person name="Pootakham W."/>
            <person name="Roje S."/>
            <person name="Rose A."/>
            <person name="Stahlberg E."/>
            <person name="Terauchi A.M."/>
            <person name="Yang P."/>
            <person name="Ball S."/>
            <person name="Bowler C."/>
            <person name="Dieckmann C.L."/>
            <person name="Gladyshev V.N."/>
            <person name="Green P."/>
            <person name="Jorgensen R."/>
            <person name="Mayfield S."/>
            <person name="Mueller-Roeber B."/>
            <person name="Rajamani S."/>
            <person name="Sayre R.T."/>
            <person name="Brokstein P."/>
            <person name="Dubchak I."/>
            <person name="Goodstein D."/>
            <person name="Hornick L."/>
            <person name="Huang Y.W."/>
            <person name="Jhaveri J."/>
            <person name="Luo Y."/>
            <person name="Martinez D."/>
            <person name="Ngau W.C."/>
            <person name="Otillar B."/>
            <person name="Poliakov A."/>
            <person name="Porter A."/>
            <person name="Szajkowski L."/>
            <person name="Werner G."/>
            <person name="Zhou K."/>
            <person name="Grigoriev I.V."/>
            <person name="Rokhsar D.S."/>
            <person name="Grossman A.R."/>
        </authorList>
    </citation>
    <scope>NUCLEOTIDE SEQUENCE [LARGE SCALE GENOMIC DNA]</scope>
    <source>
        <strain evidence="11">CC-503</strain>
    </source>
</reference>
<feature type="region of interest" description="Disordered" evidence="8">
    <location>
        <begin position="1124"/>
        <end position="1160"/>
    </location>
</feature>
<feature type="region of interest" description="Disordered" evidence="8">
    <location>
        <begin position="1532"/>
        <end position="1573"/>
    </location>
</feature>
<keyword evidence="6 7" id="KW-0456">Lyase</keyword>
<keyword evidence="2" id="KW-0812">Transmembrane</keyword>
<dbReference type="InParanoid" id="A0A2K3E3R2"/>
<dbReference type="GO" id="GO:0035556">
    <property type="term" value="P:intracellular signal transduction"/>
    <property type="evidence" value="ECO:0007669"/>
    <property type="project" value="InterPro"/>
</dbReference>
<evidence type="ECO:0000256" key="1">
    <source>
        <dbReference type="ARBA" id="ARBA00004370"/>
    </source>
</evidence>
<dbReference type="GeneID" id="5720524"/>
<evidence type="ECO:0000256" key="7">
    <source>
        <dbReference type="RuleBase" id="RU000405"/>
    </source>
</evidence>
<dbReference type="SUPFAM" id="SSF55073">
    <property type="entry name" value="Nucleotide cyclase"/>
    <property type="match status" value="1"/>
</dbReference>
<feature type="region of interest" description="Disordered" evidence="8">
    <location>
        <begin position="2008"/>
        <end position="2041"/>
    </location>
</feature>
<evidence type="ECO:0000313" key="10">
    <source>
        <dbReference type="EMBL" id="PNW87413.1"/>
    </source>
</evidence>
<dbReference type="PANTHER" id="PTHR11920">
    <property type="entry name" value="GUANYLYL CYCLASE"/>
    <property type="match status" value="1"/>
</dbReference>
<dbReference type="RefSeq" id="XP_001695010.2">
    <property type="nucleotide sequence ID" value="XM_001694958.2"/>
</dbReference>
<feature type="compositionally biased region" description="Low complexity" evidence="8">
    <location>
        <begin position="1014"/>
        <end position="1031"/>
    </location>
</feature>
<dbReference type="SMART" id="SM00044">
    <property type="entry name" value="CYCc"/>
    <property type="match status" value="1"/>
</dbReference>
<dbReference type="Gene3D" id="3.30.70.1230">
    <property type="entry name" value="Nucleotide cyclase"/>
    <property type="match status" value="1"/>
</dbReference>
<comment type="subcellular location">
    <subcellularLocation>
        <location evidence="1">Membrane</location>
    </subcellularLocation>
</comment>
<dbReference type="ExpressionAtlas" id="A0A2K3E3R2">
    <property type="expression patterns" value="baseline"/>
</dbReference>
<comment type="similarity">
    <text evidence="7">Belongs to the adenylyl cyclase class-4/guanylyl cyclase family.</text>
</comment>
<keyword evidence="5" id="KW-0472">Membrane</keyword>
<feature type="region of interest" description="Disordered" evidence="8">
    <location>
        <begin position="468"/>
        <end position="492"/>
    </location>
</feature>
<dbReference type="OrthoDB" id="549457at2759"/>
<dbReference type="GO" id="GO:0000166">
    <property type="term" value="F:nucleotide binding"/>
    <property type="evidence" value="ECO:0007669"/>
    <property type="project" value="UniProtKB-KW"/>
</dbReference>
<feature type="compositionally biased region" description="Low complexity" evidence="8">
    <location>
        <begin position="1811"/>
        <end position="1835"/>
    </location>
</feature>
<dbReference type="GO" id="GO:0004383">
    <property type="term" value="F:guanylate cyclase activity"/>
    <property type="evidence" value="ECO:0000318"/>
    <property type="project" value="GO_Central"/>
</dbReference>
<gene>
    <name evidence="10" type="ORF">CHLRE_02g146450v5</name>
</gene>
<name>A0A2K3E3R2_CHLRE</name>
<feature type="compositionally biased region" description="Low complexity" evidence="8">
    <location>
        <begin position="892"/>
        <end position="946"/>
    </location>
</feature>
<dbReference type="PROSITE" id="PS50125">
    <property type="entry name" value="GUANYLATE_CYCLASE_2"/>
    <property type="match status" value="1"/>
</dbReference>
<dbReference type="InterPro" id="IPR018297">
    <property type="entry name" value="A/G_cyclase_CS"/>
</dbReference>
<feature type="compositionally biased region" description="Low complexity" evidence="8">
    <location>
        <begin position="1132"/>
        <end position="1160"/>
    </location>
</feature>
<feature type="compositionally biased region" description="Polar residues" evidence="8">
    <location>
        <begin position="2018"/>
        <end position="2037"/>
    </location>
</feature>
<dbReference type="GO" id="GO:0007168">
    <property type="term" value="P:receptor guanylyl cyclase signaling pathway"/>
    <property type="evidence" value="ECO:0000318"/>
    <property type="project" value="GO_Central"/>
</dbReference>
<dbReference type="GO" id="GO:0006182">
    <property type="term" value="P:cGMP biosynthetic process"/>
    <property type="evidence" value="ECO:0000318"/>
    <property type="project" value="GO_Central"/>
</dbReference>
<feature type="domain" description="Guanylate cyclase" evidence="9">
    <location>
        <begin position="2230"/>
        <end position="2373"/>
    </location>
</feature>
<feature type="compositionally biased region" description="Low complexity" evidence="8">
    <location>
        <begin position="1532"/>
        <end position="1558"/>
    </location>
</feature>
<dbReference type="FunFam" id="3.30.70.1230:FF:000057">
    <property type="entry name" value="Guanylate cyclase"/>
    <property type="match status" value="1"/>
</dbReference>
<feature type="region of interest" description="Disordered" evidence="8">
    <location>
        <begin position="1362"/>
        <end position="1383"/>
    </location>
</feature>
<feature type="compositionally biased region" description="Low complexity" evidence="8">
    <location>
        <begin position="790"/>
        <end position="802"/>
    </location>
</feature>
<feature type="compositionally biased region" description="Pro residues" evidence="8">
    <location>
        <begin position="1836"/>
        <end position="1850"/>
    </location>
</feature>
<dbReference type="Proteomes" id="UP000006906">
    <property type="component" value="Chromosome 2"/>
</dbReference>
<feature type="compositionally biased region" description="Polar residues" evidence="8">
    <location>
        <begin position="599"/>
        <end position="610"/>
    </location>
</feature>
<dbReference type="EMBL" id="CM008963">
    <property type="protein sequence ID" value="PNW87413.1"/>
    <property type="molecule type" value="Genomic_DNA"/>
</dbReference>
<dbReference type="GO" id="GO:0001653">
    <property type="term" value="F:peptide receptor activity"/>
    <property type="evidence" value="ECO:0000318"/>
    <property type="project" value="GO_Central"/>
</dbReference>
<dbReference type="InterPro" id="IPR001054">
    <property type="entry name" value="A/G_cyclase"/>
</dbReference>
<dbReference type="InterPro" id="IPR029787">
    <property type="entry name" value="Nucleotide_cyclase"/>
</dbReference>
<dbReference type="Pfam" id="PF00211">
    <property type="entry name" value="Guanylate_cyc"/>
    <property type="match status" value="1"/>
</dbReference>
<evidence type="ECO:0000256" key="4">
    <source>
        <dbReference type="ARBA" id="ARBA00022989"/>
    </source>
</evidence>
<keyword evidence="11" id="KW-1185">Reference proteome</keyword>
<feature type="region of interest" description="Disordered" evidence="8">
    <location>
        <begin position="1785"/>
        <end position="1859"/>
    </location>
</feature>
<protein>
    <recommendedName>
        <fullName evidence="9">Guanylate cyclase domain-containing protein</fullName>
    </recommendedName>
</protein>
<dbReference type="PROSITE" id="PS00452">
    <property type="entry name" value="GUANYLATE_CYCLASE_1"/>
    <property type="match status" value="1"/>
</dbReference>
<feature type="compositionally biased region" description="Gly residues" evidence="8">
    <location>
        <begin position="379"/>
        <end position="395"/>
    </location>
</feature>
<feature type="region of interest" description="Disordered" evidence="8">
    <location>
        <begin position="1211"/>
        <end position="1244"/>
    </location>
</feature>
<feature type="region of interest" description="Disordered" evidence="8">
    <location>
        <begin position="871"/>
        <end position="1031"/>
    </location>
</feature>
<feature type="region of interest" description="Disordered" evidence="8">
    <location>
        <begin position="781"/>
        <end position="815"/>
    </location>
</feature>
<evidence type="ECO:0000256" key="3">
    <source>
        <dbReference type="ARBA" id="ARBA00022741"/>
    </source>
</evidence>
<dbReference type="GO" id="GO:0005886">
    <property type="term" value="C:plasma membrane"/>
    <property type="evidence" value="ECO:0000318"/>
    <property type="project" value="GO_Central"/>
</dbReference>
<dbReference type="CDD" id="cd07302">
    <property type="entry name" value="CHD"/>
    <property type="match status" value="1"/>
</dbReference>
<feature type="region of interest" description="Disordered" evidence="8">
    <location>
        <begin position="594"/>
        <end position="613"/>
    </location>
</feature>
<accession>A0A2K3E3R2</accession>
<evidence type="ECO:0000256" key="2">
    <source>
        <dbReference type="ARBA" id="ARBA00022692"/>
    </source>
</evidence>
<dbReference type="PaxDb" id="3055-EDP02162"/>
<feature type="compositionally biased region" description="Polar residues" evidence="8">
    <location>
        <begin position="1061"/>
        <end position="1080"/>
    </location>
</feature>
<evidence type="ECO:0000256" key="8">
    <source>
        <dbReference type="SAM" id="MobiDB-lite"/>
    </source>
</evidence>
<evidence type="ECO:0000256" key="6">
    <source>
        <dbReference type="ARBA" id="ARBA00023239"/>
    </source>
</evidence>
<dbReference type="KEGG" id="cre:CHLRE_02g146450v5"/>
<evidence type="ECO:0000256" key="5">
    <source>
        <dbReference type="ARBA" id="ARBA00023136"/>
    </source>
</evidence>
<keyword evidence="4" id="KW-1133">Transmembrane helix</keyword>
<feature type="region of interest" description="Disordered" evidence="8">
    <location>
        <begin position="1590"/>
        <end position="1622"/>
    </location>
</feature>
<feature type="region of interest" description="Disordered" evidence="8">
    <location>
        <begin position="719"/>
        <end position="746"/>
    </location>
</feature>
<feature type="region of interest" description="Disordered" evidence="8">
    <location>
        <begin position="1060"/>
        <end position="1080"/>
    </location>
</feature>
<evidence type="ECO:0000313" key="11">
    <source>
        <dbReference type="Proteomes" id="UP000006906"/>
    </source>
</evidence>
<sequence length="2526" mass="254954">MGAVCFKGAEEAARGTTAAAAAGLESGRASANDVAAQRGQRSLRARLATTVLKDKQRHSRGLALVESQELAVLLAGLQNPAVVLCISRQPAPDTAFDTATSLLTSTGRERFTERPRVVLDGPYGQPFLALPLHFDSSAALTCLATNTAAEAGMQLCNDQDVLGLLAAQCLRDPSLQALLRDVVKRLLLGGRCSAVSHLAPTWGGGDVACATSAAADATRSASAAGGVGGAATTQEQHFQSVRITPFMCRLASSAVGGMPEPTSPNVADASERAAVAYATAIGGAAAAQPLGGASTTPVVSVSASSPVVPALILELGVPYEGKDLASRLQRDYMILSNIPSIVTMFDLSGRVLHQNRSSIQYLGYLAGMDRTDDGEEDGGGVAAGRGEGELGPSGHGGMDVRGGTGISSQEAAAADAAAVQRNWLQQLFVLDAGRLQELMEAVAAGSEWRGLVQMPHGSFWQQCDMLPQQQPHTPRQQQHQRQQHQPQHAWTQQEPFPRAILGAGTSTSDLAAGGVYRVALSGRGARMSVDAGSNGGRAYVRSGTSHSDTALTRILAAGVPAGGRAAFSPRPRAVTEPTQKAAEDAADRFAAAGMACSGDGSTSRQQQQTEGAAPLRRVSQVLFGEGLVVTTRGLSASEQALHTRAATRQGAAAEAFLAAGSSSVSGAVKVSVSDWASNAVLALPVAAAPATEERAPMPSAFTHLAATMLPEYPNVGDACATPPAPAESQGAAAGEEPTGVGRERPAAPTRDALPVVQTHEHQMPTDPVDHGVRSATVAPVTGGPPAVSQGAAATSGPVAAGAMPASEPPARVGPGGLLQRRQSSIARRGAGAGPSRFQAAAAAAVAGVRMRAPSDDADDGQQQAVECRAVLPHSSSPADPPPAGQPEHVGDTACGAAAASTAQPPQPPAAAATAGVPPGDAEADAAAAAAGGRSGLPGAAGVAGAAREASPRGQRRHSSTGCSAAQATPGMSGGNSSFQQWYTPDGTADAPGAVPSFSKYPPLPSLPPPPPLPAIQSASISSASPASPASAVGAAPVVPASAAPSVRLRAQQTLLPHISLLPSNAPSQHPSQHYGHSSFEPGSSLFSDLVPSLLMDRSSMDPGSEANTALFTNDITHDPALQRQLTHQHSHSYGSRARASMRSGPRSSRGSGSAFASPASTAVTTVGAPGASGRGGGYGAALWASPSASGSGRSGARTLPGAADEALASVMPPPSLARSGEASGSAGGKGLQARASSEDSGCKVTGGGPVGGAMAGSGGATGGEVAPTGALAEAVRVVNSLAWGSLPPAGGVGAAGADAGALAAVGRGVLPSVMESPMDQHHRDGRTDVCPRGPDETRPHQGQQQQLDVLQQGLQSGGSIIGTPTAAGGNITSASTRAPPRTRYTPTQQQFSLMARGHPLSLASSNTNGGSISRRHDHAYGMEMEANGPDSGNPDTLSGLATSTDVAFSIDLLASNAFPTAITATMSPATTVAANAIQQTAGSTPAQAVHGGWVLQPAQQHSAAPAANQLQSLQRTLSSEPELRMQIEAAVSYPTSPSPAAAAQMEPRQQQAQEQQDATHGAGPSFREPGVGQQAVTLPPREGLLGASAVSVGRSGPVREGGLSEEDQRPLAPPDALGSEASLAPSAHVTLQFQQLQGTQRELLLQQRQQQESDSDVPLAALARLRIPRQAALVPTADAVSRSSPLRARGAHLVRASSAQVSVAMPCRSSSGGSSGGSATCPPALLLASRSNPLPAVGLGLVAKGGLSSMPLQVAKAGQADGITVGAAAAVDVAAPVRIAGSVEAGSAGSVAARHEPESGNRGDGPGPGADGTADASGAEVGPPARAQPADAAPTGTPPAPAAALVPPPTVASTPASSRPKLTSYIHASHAEDRRLRGLLAAYGSSSGPAGRLGSPMTLACGGGGGGGISRAASAAPFSRTSLQMTSQHQQPVSPPGVAVALPQSATAASAAWQQQRLQAGQSVDGIQRGKSDTSRTVSEAAANGGYLPMLPIDVAAAAARERGAGAGAEQAAANLRPKSSQPTPLSPHLQASQLPSGPSVVSPYSTGAAFAGGTAGGRASHTGMVAPHGARGSMQPIPSTSMGRVLSAGHLGALATLATAPTGGAPPASVCPSNPIPGSALVASYGESCRWFEVHATPVPDPSTAGQQQGGTLIMVIQTDVTSKVQVEERLARVLEAEHRLLADIFPSHVVRHMTQRRRDEAELERKGMVLLKNIQDPAALATSHECITVLFADIKGFTDMSKEVPAATVMTFLNDLYTRFDSLTDVYGVYKVETIGDCYMVAGGLVARDEDGYGRAVRGQGDVDPLHAMRVLAFARAMLEEAASVALPTTGESVKMRVGIHSGPATSGVVGHKMPRFCLFGDTVNTASRMESTGRPGVIHVSAATRALLPPEEDEEGWAPTGGVDVKGRGRMDTYIWCTKAPGAERRQRTRYQRAQLLGTLSNLAPALSVAAASVGGGSMGSQGAGSPAVGGGALPAAPSVGVAGAAYGPSTSALLSPRRATRLEDKASLMRTYTHMNAREEHA</sequence>
<evidence type="ECO:0000259" key="9">
    <source>
        <dbReference type="PROSITE" id="PS50125"/>
    </source>
</evidence>
<dbReference type="PANTHER" id="PTHR11920:SF335">
    <property type="entry name" value="GUANYLATE CYCLASE"/>
    <property type="match status" value="1"/>
</dbReference>
<organism evidence="10 11">
    <name type="scientific">Chlamydomonas reinhardtii</name>
    <name type="common">Chlamydomonas smithii</name>
    <dbReference type="NCBI Taxonomy" id="3055"/>
    <lineage>
        <taxon>Eukaryota</taxon>
        <taxon>Viridiplantae</taxon>
        <taxon>Chlorophyta</taxon>
        <taxon>core chlorophytes</taxon>
        <taxon>Chlorophyceae</taxon>
        <taxon>CS clade</taxon>
        <taxon>Chlamydomonadales</taxon>
        <taxon>Chlamydomonadaceae</taxon>
        <taxon>Chlamydomonas</taxon>
    </lineage>
</organism>
<feature type="compositionally biased region" description="Pro residues" evidence="8">
    <location>
        <begin position="1001"/>
        <end position="1013"/>
    </location>
</feature>
<dbReference type="Gramene" id="PNW87413">
    <property type="protein sequence ID" value="PNW87413"/>
    <property type="gene ID" value="CHLRE_02g146450v5"/>
</dbReference>